<protein>
    <submittedName>
        <fullName evidence="1">Polyprotein</fullName>
    </submittedName>
</protein>
<accession>A0AAV4BBY8</accession>
<sequence length="152" mass="17636">METQRKSLLDWCDDWEFSADLRERNKHPKVIQDTRMRPDIVYHSSAIRQIIMIELTVPYESGMEEANTYKRGKHKDLSKELEKPGYKSHILPIEVGAIGFDEISAYNFLNKLSINDQRGTNALKVLAETAEGVKWVKGMGSYFITFHYLEHS</sequence>
<dbReference type="EMBL" id="BLXT01004684">
    <property type="protein sequence ID" value="GFO16668.1"/>
    <property type="molecule type" value="Genomic_DNA"/>
</dbReference>
<comment type="caution">
    <text evidence="1">The sequence shown here is derived from an EMBL/GenBank/DDBJ whole genome shotgun (WGS) entry which is preliminary data.</text>
</comment>
<gene>
    <name evidence="1" type="ORF">PoB_004317300</name>
</gene>
<keyword evidence="2" id="KW-1185">Reference proteome</keyword>
<reference evidence="1 2" key="1">
    <citation type="journal article" date="2021" name="Elife">
        <title>Chloroplast acquisition without the gene transfer in kleptoplastic sea slugs, Plakobranchus ocellatus.</title>
        <authorList>
            <person name="Maeda T."/>
            <person name="Takahashi S."/>
            <person name="Yoshida T."/>
            <person name="Shimamura S."/>
            <person name="Takaki Y."/>
            <person name="Nagai Y."/>
            <person name="Toyoda A."/>
            <person name="Suzuki Y."/>
            <person name="Arimoto A."/>
            <person name="Ishii H."/>
            <person name="Satoh N."/>
            <person name="Nishiyama T."/>
            <person name="Hasebe M."/>
            <person name="Maruyama T."/>
            <person name="Minagawa J."/>
            <person name="Obokata J."/>
            <person name="Shigenobu S."/>
        </authorList>
    </citation>
    <scope>NUCLEOTIDE SEQUENCE [LARGE SCALE GENOMIC DNA]</scope>
</reference>
<dbReference type="Proteomes" id="UP000735302">
    <property type="component" value="Unassembled WGS sequence"/>
</dbReference>
<organism evidence="1 2">
    <name type="scientific">Plakobranchus ocellatus</name>
    <dbReference type="NCBI Taxonomy" id="259542"/>
    <lineage>
        <taxon>Eukaryota</taxon>
        <taxon>Metazoa</taxon>
        <taxon>Spiralia</taxon>
        <taxon>Lophotrochozoa</taxon>
        <taxon>Mollusca</taxon>
        <taxon>Gastropoda</taxon>
        <taxon>Heterobranchia</taxon>
        <taxon>Euthyneura</taxon>
        <taxon>Panpulmonata</taxon>
        <taxon>Sacoglossa</taxon>
        <taxon>Placobranchoidea</taxon>
        <taxon>Plakobranchidae</taxon>
        <taxon>Plakobranchus</taxon>
    </lineage>
</organism>
<dbReference type="AlphaFoldDB" id="A0AAV4BBY8"/>
<name>A0AAV4BBY8_9GAST</name>
<evidence type="ECO:0000313" key="2">
    <source>
        <dbReference type="Proteomes" id="UP000735302"/>
    </source>
</evidence>
<proteinExistence type="predicted"/>
<evidence type="ECO:0000313" key="1">
    <source>
        <dbReference type="EMBL" id="GFO16668.1"/>
    </source>
</evidence>